<dbReference type="InterPro" id="IPR046903">
    <property type="entry name" value="Mab-21-like_nuc_Trfase"/>
</dbReference>
<dbReference type="InterPro" id="IPR024810">
    <property type="entry name" value="MAB21L/cGLR"/>
</dbReference>
<evidence type="ECO:0000259" key="12">
    <source>
        <dbReference type="Pfam" id="PF03281"/>
    </source>
</evidence>
<comment type="caution">
    <text evidence="14">The sequence shown here is derived from an EMBL/GenBank/DDBJ whole genome shotgun (WGS) entry which is preliminary data.</text>
</comment>
<feature type="domain" description="Mab-21-like nucleotidyltransferase" evidence="12">
    <location>
        <begin position="76"/>
        <end position="265"/>
    </location>
</feature>
<reference evidence="14" key="1">
    <citation type="submission" date="2017-09" db="EMBL/GenBank/DDBJ databases">
        <title>Contemporary evolution of a Lepidopteran species, Heliothis virescens, in response to modern agricultural practices.</title>
        <authorList>
            <person name="Fritz M.L."/>
            <person name="Deyonke A.M."/>
            <person name="Papanicolaou A."/>
            <person name="Micinski S."/>
            <person name="Westbrook J."/>
            <person name="Gould F."/>
        </authorList>
    </citation>
    <scope>NUCLEOTIDE SEQUENCE [LARGE SCALE GENOMIC DNA]</scope>
    <source>
        <strain evidence="14">HvINT-</strain>
        <tissue evidence="14">Whole body</tissue>
    </source>
</reference>
<dbReference type="GO" id="GO:0005525">
    <property type="term" value="F:GTP binding"/>
    <property type="evidence" value="ECO:0007669"/>
    <property type="project" value="UniProtKB-KW"/>
</dbReference>
<comment type="cofactor">
    <cofactor evidence="1">
        <name>Mn(2+)</name>
        <dbReference type="ChEBI" id="CHEBI:29035"/>
    </cofactor>
</comment>
<keyword evidence="7" id="KW-0547">Nucleotide-binding</keyword>
<feature type="domain" description="Mab-21-like HhH/H2TH-like" evidence="13">
    <location>
        <begin position="274"/>
        <end position="366"/>
    </location>
</feature>
<accession>A0A2A4J6Z7</accession>
<keyword evidence="5" id="KW-0548">Nucleotidyltransferase</keyword>
<keyword evidence="10" id="KW-0342">GTP-binding</keyword>
<protein>
    <submittedName>
        <fullName evidence="14">Uncharacterized protein</fullName>
    </submittedName>
</protein>
<keyword evidence="11" id="KW-0464">Manganese</keyword>
<evidence type="ECO:0000256" key="5">
    <source>
        <dbReference type="ARBA" id="ARBA00022695"/>
    </source>
</evidence>
<name>A0A2A4J6Z7_HELVI</name>
<dbReference type="GO" id="GO:0005524">
    <property type="term" value="F:ATP binding"/>
    <property type="evidence" value="ECO:0007669"/>
    <property type="project" value="UniProtKB-KW"/>
</dbReference>
<dbReference type="AlphaFoldDB" id="A0A2A4J6Z7"/>
<dbReference type="STRING" id="7102.A0A2A4J6Z7"/>
<dbReference type="EMBL" id="NWSH01002960">
    <property type="protein sequence ID" value="PCG67220.1"/>
    <property type="molecule type" value="Genomic_DNA"/>
</dbReference>
<sequence length="394" mass="46430">MTNSNSGRRGQRHNRRVTLEKIFQEVNRRHVRIKRRERKENNSVLYKVLQELLKMMCKCDNLFKSMKPKLEYLGSYFDGMRVGQPTEYDINVILTIHVNYSKIDLDARDTQNGYTSIIMPEEFRRLSKTPATAIKGFKKTEIWCDRSYRLSVTSFRSWMQSVVDAALNKLPQEDGKRILKVENKHFKILYKMSGPANTIKIYVEDDYVIDVDLVPTLAFELPKKPSNSNIDFDKVKKTKIAHYFAVPKPNDTDFSWRLAFPYQERYYTDNTKNLKSALKLLKLFRDVQGFDKLASYFIKTLFLWEIVENDDKFWSKSSLTFLVIYMLKKLRDSLSSGIIKNFWCSDHNLLEKIKKETCQNWSNRISNIVDDIERNVANPYVLLKYFVASVKCTV</sequence>
<evidence type="ECO:0000256" key="11">
    <source>
        <dbReference type="ARBA" id="ARBA00023211"/>
    </source>
</evidence>
<evidence type="ECO:0000256" key="1">
    <source>
        <dbReference type="ARBA" id="ARBA00001936"/>
    </source>
</evidence>
<evidence type="ECO:0000256" key="6">
    <source>
        <dbReference type="ARBA" id="ARBA00022723"/>
    </source>
</evidence>
<evidence type="ECO:0000256" key="8">
    <source>
        <dbReference type="ARBA" id="ARBA00022840"/>
    </source>
</evidence>
<evidence type="ECO:0000256" key="2">
    <source>
        <dbReference type="ARBA" id="ARBA00001946"/>
    </source>
</evidence>
<evidence type="ECO:0000313" key="14">
    <source>
        <dbReference type="EMBL" id="PCG67220.1"/>
    </source>
</evidence>
<evidence type="ECO:0000256" key="7">
    <source>
        <dbReference type="ARBA" id="ARBA00022741"/>
    </source>
</evidence>
<keyword evidence="6" id="KW-0479">Metal-binding</keyword>
<evidence type="ECO:0000256" key="9">
    <source>
        <dbReference type="ARBA" id="ARBA00022842"/>
    </source>
</evidence>
<keyword evidence="8" id="KW-0067">ATP-binding</keyword>
<comment type="similarity">
    <text evidence="3">Belongs to the mab-21 family.</text>
</comment>
<dbReference type="Gene3D" id="3.30.460.90">
    <property type="match status" value="1"/>
</dbReference>
<gene>
    <name evidence="14" type="ORF">B5V51_6697</name>
</gene>
<dbReference type="PANTHER" id="PTHR10656">
    <property type="entry name" value="CELL FATE DETERMINING PROTEIN MAB21-RELATED"/>
    <property type="match status" value="1"/>
</dbReference>
<keyword evidence="4" id="KW-0808">Transferase</keyword>
<evidence type="ECO:0000256" key="4">
    <source>
        <dbReference type="ARBA" id="ARBA00022679"/>
    </source>
</evidence>
<comment type="cofactor">
    <cofactor evidence="2">
        <name>Mg(2+)</name>
        <dbReference type="ChEBI" id="CHEBI:18420"/>
    </cofactor>
</comment>
<dbReference type="InterPro" id="IPR046906">
    <property type="entry name" value="Mab-21_HhH/H2TH-like"/>
</dbReference>
<dbReference type="GO" id="GO:0016779">
    <property type="term" value="F:nucleotidyltransferase activity"/>
    <property type="evidence" value="ECO:0007669"/>
    <property type="project" value="UniProtKB-KW"/>
</dbReference>
<keyword evidence="9" id="KW-0460">Magnesium</keyword>
<evidence type="ECO:0000259" key="13">
    <source>
        <dbReference type="Pfam" id="PF20266"/>
    </source>
</evidence>
<organism evidence="14">
    <name type="scientific">Heliothis virescens</name>
    <name type="common">Tobacco budworm moth</name>
    <dbReference type="NCBI Taxonomy" id="7102"/>
    <lineage>
        <taxon>Eukaryota</taxon>
        <taxon>Metazoa</taxon>
        <taxon>Ecdysozoa</taxon>
        <taxon>Arthropoda</taxon>
        <taxon>Hexapoda</taxon>
        <taxon>Insecta</taxon>
        <taxon>Pterygota</taxon>
        <taxon>Neoptera</taxon>
        <taxon>Endopterygota</taxon>
        <taxon>Lepidoptera</taxon>
        <taxon>Glossata</taxon>
        <taxon>Ditrysia</taxon>
        <taxon>Noctuoidea</taxon>
        <taxon>Noctuidae</taxon>
        <taxon>Heliothinae</taxon>
        <taxon>Heliothis</taxon>
    </lineage>
</organism>
<evidence type="ECO:0000256" key="3">
    <source>
        <dbReference type="ARBA" id="ARBA00008307"/>
    </source>
</evidence>
<evidence type="ECO:0000256" key="10">
    <source>
        <dbReference type="ARBA" id="ARBA00023134"/>
    </source>
</evidence>
<dbReference type="Pfam" id="PF03281">
    <property type="entry name" value="Mab-21"/>
    <property type="match status" value="1"/>
</dbReference>
<dbReference type="PANTHER" id="PTHR10656:SF42">
    <property type="entry name" value="CYCLIC GMP-AMP SYNTHASE-LIKE PROTEIN-RELATED"/>
    <property type="match status" value="1"/>
</dbReference>
<proteinExistence type="inferred from homology"/>
<dbReference type="Pfam" id="PF20266">
    <property type="entry name" value="Mab-21_C"/>
    <property type="match status" value="1"/>
</dbReference>
<dbReference type="GO" id="GO:0046872">
    <property type="term" value="F:metal ion binding"/>
    <property type="evidence" value="ECO:0007669"/>
    <property type="project" value="UniProtKB-KW"/>
</dbReference>
<dbReference type="SMART" id="SM01265">
    <property type="entry name" value="Mab-21"/>
    <property type="match status" value="1"/>
</dbReference>
<dbReference type="Gene3D" id="1.10.1410.40">
    <property type="match status" value="1"/>
</dbReference>